<dbReference type="PANTHER" id="PTHR10361:SF28">
    <property type="entry name" value="P3 PROTEIN-RELATED"/>
    <property type="match status" value="1"/>
</dbReference>
<dbReference type="Pfam" id="PF01758">
    <property type="entry name" value="SBF"/>
    <property type="match status" value="1"/>
</dbReference>
<evidence type="ECO:0000256" key="1">
    <source>
        <dbReference type="ARBA" id="ARBA00004141"/>
    </source>
</evidence>
<gene>
    <name evidence="6" type="ORF">RCIX67</name>
</gene>
<dbReference type="AlphaFoldDB" id="Q0W7R6"/>
<protein>
    <submittedName>
        <fullName evidence="6">Na(+)-dependent symporter</fullName>
    </submittedName>
</protein>
<dbReference type="PANTHER" id="PTHR10361">
    <property type="entry name" value="SODIUM-BILE ACID COTRANSPORTER"/>
    <property type="match status" value="1"/>
</dbReference>
<organism evidence="6 7">
    <name type="scientific">Methanocella arvoryzae (strain DSM 22066 / NBRC 105507 / MRE50)</name>
    <dbReference type="NCBI Taxonomy" id="351160"/>
    <lineage>
        <taxon>Archaea</taxon>
        <taxon>Methanobacteriati</taxon>
        <taxon>Methanobacteriota</taxon>
        <taxon>Stenosarchaea group</taxon>
        <taxon>Methanomicrobia</taxon>
        <taxon>Methanocellales</taxon>
        <taxon>Methanocellaceae</taxon>
        <taxon>Methanocella</taxon>
    </lineage>
</organism>
<dbReference type="Proteomes" id="UP000000663">
    <property type="component" value="Chromosome"/>
</dbReference>
<feature type="transmembrane region" description="Helical" evidence="5">
    <location>
        <begin position="243"/>
        <end position="262"/>
    </location>
</feature>
<dbReference type="STRING" id="351160.RCIX67"/>
<dbReference type="InterPro" id="IPR002657">
    <property type="entry name" value="BilAc:Na_symport/Acr3"/>
</dbReference>
<keyword evidence="3 5" id="KW-1133">Transmembrane helix</keyword>
<dbReference type="EMBL" id="AM114193">
    <property type="protein sequence ID" value="CAJ35577.1"/>
    <property type="molecule type" value="Genomic_DNA"/>
</dbReference>
<reference evidence="6 7" key="1">
    <citation type="journal article" date="2006" name="Science">
        <title>Genome of rice cluster I archaea -- the key methane producers in the rice rhizosphere.</title>
        <authorList>
            <person name="Erkel C."/>
            <person name="Kube M."/>
            <person name="Reinhardt R."/>
            <person name="Liesack W."/>
        </authorList>
    </citation>
    <scope>NUCLEOTIDE SEQUENCE [LARGE SCALE GENOMIC DNA]</scope>
    <source>
        <strain evidence="7">DSM 22066 / NBRC 105507 / MRE50</strain>
    </source>
</reference>
<proteinExistence type="predicted"/>
<keyword evidence="7" id="KW-1185">Reference proteome</keyword>
<dbReference type="eggNOG" id="arCOG02191">
    <property type="taxonomic scope" value="Archaea"/>
</dbReference>
<sequence length="299" mass="30903">MSPASRILAAQVTMTDTILTIIQAGAAASIFAYSFSRGLSVRPGDLWYLGRRPGLLLKSLLAVDVLVPLLTIIVIALVRPARATAVGLLILAASPAAPLVLKKIPKAGGAMEYAVSLHVALASLAIVTTPVTLALLSTATGLPLEISLLAVAGQIGASILLPILAGMIAGWLFPALAKRLCSPLEALSGIVMALVVLLLLLSTYHLLLTLDLQSYVAIVLVIAGALVAGRLVVAGQPEKQATLALECASRNVGLALLIASTFTPLENALPVLIPYLVISAVAGLIYARYQKIVHGVEPS</sequence>
<feature type="transmembrane region" description="Helical" evidence="5">
    <location>
        <begin position="212"/>
        <end position="231"/>
    </location>
</feature>
<dbReference type="Gene3D" id="1.20.1530.20">
    <property type="match status" value="1"/>
</dbReference>
<evidence type="ECO:0000313" key="7">
    <source>
        <dbReference type="Proteomes" id="UP000000663"/>
    </source>
</evidence>
<feature type="transmembrane region" description="Helical" evidence="5">
    <location>
        <begin position="148"/>
        <end position="174"/>
    </location>
</feature>
<feature type="transmembrane region" description="Helical" evidence="5">
    <location>
        <begin position="12"/>
        <end position="35"/>
    </location>
</feature>
<name>Q0W7R6_METAR</name>
<accession>Q0W7R6</accession>
<evidence type="ECO:0000256" key="4">
    <source>
        <dbReference type="ARBA" id="ARBA00023136"/>
    </source>
</evidence>
<dbReference type="InterPro" id="IPR004710">
    <property type="entry name" value="Bilac:Na_transpt"/>
</dbReference>
<feature type="transmembrane region" description="Helical" evidence="5">
    <location>
        <begin position="268"/>
        <end position="287"/>
    </location>
</feature>
<evidence type="ECO:0000313" key="6">
    <source>
        <dbReference type="EMBL" id="CAJ35577.1"/>
    </source>
</evidence>
<dbReference type="GO" id="GO:0016020">
    <property type="term" value="C:membrane"/>
    <property type="evidence" value="ECO:0007669"/>
    <property type="project" value="UniProtKB-SubCell"/>
</dbReference>
<evidence type="ECO:0000256" key="5">
    <source>
        <dbReference type="SAM" id="Phobius"/>
    </source>
</evidence>
<feature type="transmembrane region" description="Helical" evidence="5">
    <location>
        <begin position="55"/>
        <end position="77"/>
    </location>
</feature>
<keyword evidence="4 5" id="KW-0472">Membrane</keyword>
<evidence type="ECO:0000256" key="2">
    <source>
        <dbReference type="ARBA" id="ARBA00022692"/>
    </source>
</evidence>
<dbReference type="KEGG" id="rci:RCIX67"/>
<feature type="transmembrane region" description="Helical" evidence="5">
    <location>
        <begin position="186"/>
        <end position="206"/>
    </location>
</feature>
<dbReference type="InterPro" id="IPR038770">
    <property type="entry name" value="Na+/solute_symporter_sf"/>
</dbReference>
<feature type="transmembrane region" description="Helical" evidence="5">
    <location>
        <begin position="83"/>
        <end position="101"/>
    </location>
</feature>
<feature type="transmembrane region" description="Helical" evidence="5">
    <location>
        <begin position="113"/>
        <end position="136"/>
    </location>
</feature>
<comment type="subcellular location">
    <subcellularLocation>
        <location evidence="1">Membrane</location>
        <topology evidence="1">Multi-pass membrane protein</topology>
    </subcellularLocation>
</comment>
<evidence type="ECO:0000256" key="3">
    <source>
        <dbReference type="ARBA" id="ARBA00022989"/>
    </source>
</evidence>
<keyword evidence="2 5" id="KW-0812">Transmembrane</keyword>